<gene>
    <name evidence="1" type="ORF">OEV98_14520</name>
</gene>
<evidence type="ECO:0000313" key="1">
    <source>
        <dbReference type="EMBL" id="MCU9614755.1"/>
    </source>
</evidence>
<dbReference type="Proteomes" id="UP001209318">
    <property type="component" value="Unassembled WGS sequence"/>
</dbReference>
<dbReference type="RefSeq" id="WP_263074078.1">
    <property type="nucleotide sequence ID" value="NZ_JAOUSF010000005.1"/>
</dbReference>
<evidence type="ECO:0000313" key="2">
    <source>
        <dbReference type="Proteomes" id="UP001209318"/>
    </source>
</evidence>
<comment type="caution">
    <text evidence="1">The sequence shown here is derived from an EMBL/GenBank/DDBJ whole genome shotgun (WGS) entry which is preliminary data.</text>
</comment>
<sequence length="298" mass="35031">MKIFTSSQYQLAANFIVTNARPLEKALYLFEFADGNREDVIRELQKFQNDDGGFGHGLEPDFRTENSSALASSVAMQILSKIGAEDHLEIVQNAIRYFINSYDKNTYGWEKVPKAVEEAPRAPWWNYQEPREDWGNPNAEILGYFYDYQPLVPASLLAELTEYAIRYFNRLETFEFHEILSFLRLADRLPESIYQQIEEKIIQALHECVTTDSQKWEEYCLQPIQVVDSPESKYYRLFKAFLSENLHYISTKQNPNGSWSPTWSWFGQFEDTWKQAKLEWEGNITLQHLLLFRNFALI</sequence>
<dbReference type="InterPro" id="IPR008930">
    <property type="entry name" value="Terpenoid_cyclase/PrenylTrfase"/>
</dbReference>
<protein>
    <recommendedName>
        <fullName evidence="3">Prenyltransferase</fullName>
    </recommendedName>
</protein>
<dbReference type="SUPFAM" id="SSF48239">
    <property type="entry name" value="Terpenoid cyclases/Protein prenyltransferases"/>
    <property type="match status" value="1"/>
</dbReference>
<dbReference type="AlphaFoldDB" id="A0AAE3LNI6"/>
<organism evidence="1 2">
    <name type="scientific">Perspicuibacillus lycopersici</name>
    <dbReference type="NCBI Taxonomy" id="1325689"/>
    <lineage>
        <taxon>Bacteria</taxon>
        <taxon>Bacillati</taxon>
        <taxon>Bacillota</taxon>
        <taxon>Bacilli</taxon>
        <taxon>Bacillales</taxon>
        <taxon>Bacillaceae</taxon>
        <taxon>Perspicuibacillus</taxon>
    </lineage>
</organism>
<dbReference type="EMBL" id="JAOUSF010000005">
    <property type="protein sequence ID" value="MCU9614755.1"/>
    <property type="molecule type" value="Genomic_DNA"/>
</dbReference>
<evidence type="ECO:0008006" key="3">
    <source>
        <dbReference type="Google" id="ProtNLM"/>
    </source>
</evidence>
<name>A0AAE3LNI6_9BACI</name>
<dbReference type="Gene3D" id="1.50.10.20">
    <property type="match status" value="1"/>
</dbReference>
<accession>A0AAE3LNI6</accession>
<reference evidence="1" key="1">
    <citation type="submission" date="2022-10" db="EMBL/GenBank/DDBJ databases">
        <title>Description of Fervidibacillus gen. nov. in the family Fervidibacillaceae fam. nov. with two species, Fervidibacillus albus sp. nov., and Fervidibacillus halotolerans sp. nov., isolated from tidal flat sediments.</title>
        <authorList>
            <person name="Kwon K.K."/>
            <person name="Yang S.-H."/>
        </authorList>
    </citation>
    <scope>NUCLEOTIDE SEQUENCE</scope>
    <source>
        <strain evidence="1">JCM 19140</strain>
    </source>
</reference>
<proteinExistence type="predicted"/>
<keyword evidence="2" id="KW-1185">Reference proteome</keyword>